<evidence type="ECO:0000313" key="3">
    <source>
        <dbReference type="Proteomes" id="UP001595953"/>
    </source>
</evidence>
<dbReference type="RefSeq" id="WP_387960648.1">
    <property type="nucleotide sequence ID" value="NZ_JBHSGP010000005.1"/>
</dbReference>
<dbReference type="InterPro" id="IPR027417">
    <property type="entry name" value="P-loop_NTPase"/>
</dbReference>
<dbReference type="Pfam" id="PF00685">
    <property type="entry name" value="Sulfotransfer_1"/>
    <property type="match status" value="1"/>
</dbReference>
<evidence type="ECO:0000259" key="1">
    <source>
        <dbReference type="Pfam" id="PF00685"/>
    </source>
</evidence>
<dbReference type="PANTHER" id="PTHR10704:SF44">
    <property type="entry name" value="LD35051P-RELATED"/>
    <property type="match status" value="1"/>
</dbReference>
<protein>
    <submittedName>
        <fullName evidence="2">Sulfotransferase domain-containing protein</fullName>
    </submittedName>
</protein>
<dbReference type="EMBL" id="JBHSGP010000005">
    <property type="protein sequence ID" value="MFC4721183.1"/>
    <property type="molecule type" value="Genomic_DNA"/>
</dbReference>
<sequence>MYKIAIHSVPRSGSTWLGTIFNSHPNVSFRYQPLFSYAFKDYLHLNSTTADIDSFFDAIKESDDAFINQLENIQDGRVPKFQKDTRVTHSCYKEVRYHHLLENMLKQSADLKLILLIRNPLAVLYSWSRAPKEFKAEEGWLLEEEWLSAAKKNLNRAEEYNGYLKWKESALLFQNLKSNYPNQVFLLNYQELLKNTSLMIHRLFRFVDLTMHEQTLQFIKDSQTIHQSDAYSVFKKRITDEDWKELPSTIIDTIKNDLKSTSLELYLNA</sequence>
<dbReference type="Gene3D" id="3.40.50.300">
    <property type="entry name" value="P-loop containing nucleotide triphosphate hydrolases"/>
    <property type="match status" value="1"/>
</dbReference>
<gene>
    <name evidence="2" type="ORF">ACFO5O_02535</name>
</gene>
<dbReference type="PANTHER" id="PTHR10704">
    <property type="entry name" value="CARBOHYDRATE SULFOTRANSFERASE"/>
    <property type="match status" value="1"/>
</dbReference>
<dbReference type="InterPro" id="IPR000863">
    <property type="entry name" value="Sulfotransferase_dom"/>
</dbReference>
<dbReference type="InterPro" id="IPR051135">
    <property type="entry name" value="Gal/GlcNAc/GalNAc_ST"/>
</dbReference>
<keyword evidence="3" id="KW-1185">Reference proteome</keyword>
<dbReference type="Proteomes" id="UP001595953">
    <property type="component" value="Unassembled WGS sequence"/>
</dbReference>
<proteinExistence type="predicted"/>
<reference evidence="3" key="1">
    <citation type="journal article" date="2019" name="Int. J. Syst. Evol. Microbiol.">
        <title>The Global Catalogue of Microorganisms (GCM) 10K type strain sequencing project: providing services to taxonomists for standard genome sequencing and annotation.</title>
        <authorList>
            <consortium name="The Broad Institute Genomics Platform"/>
            <consortium name="The Broad Institute Genome Sequencing Center for Infectious Disease"/>
            <person name="Wu L."/>
            <person name="Ma J."/>
        </authorList>
    </citation>
    <scope>NUCLEOTIDE SEQUENCE [LARGE SCALE GENOMIC DNA]</scope>
    <source>
        <strain evidence="3">CCUG 63682</strain>
    </source>
</reference>
<comment type="caution">
    <text evidence="2">The sequence shown here is derived from an EMBL/GenBank/DDBJ whole genome shotgun (WGS) entry which is preliminary data.</text>
</comment>
<name>A0ABV9N334_9FLAO</name>
<feature type="domain" description="Sulfotransferase" evidence="1">
    <location>
        <begin position="4"/>
        <end position="259"/>
    </location>
</feature>
<accession>A0ABV9N334</accession>
<evidence type="ECO:0000313" key="2">
    <source>
        <dbReference type="EMBL" id="MFC4721183.1"/>
    </source>
</evidence>
<organism evidence="2 3">
    <name type="scientific">Geojedonia litorea</name>
    <dbReference type="NCBI Taxonomy" id="1268269"/>
    <lineage>
        <taxon>Bacteria</taxon>
        <taxon>Pseudomonadati</taxon>
        <taxon>Bacteroidota</taxon>
        <taxon>Flavobacteriia</taxon>
        <taxon>Flavobacteriales</taxon>
        <taxon>Flavobacteriaceae</taxon>
        <taxon>Geojedonia</taxon>
    </lineage>
</organism>
<dbReference type="SUPFAM" id="SSF52540">
    <property type="entry name" value="P-loop containing nucleoside triphosphate hydrolases"/>
    <property type="match status" value="1"/>
</dbReference>